<gene>
    <name evidence="6" type="primary">mobA_1</name>
    <name evidence="6" type="ORF">ERS852574_01206</name>
</gene>
<evidence type="ECO:0000313" key="7">
    <source>
        <dbReference type="Proteomes" id="UP000095727"/>
    </source>
</evidence>
<sequence>MALYHFSVKQVSRGKGQTVVNSAAYISGQKLYNDYYGQTHDYTKKSGVIFTEILTPEYVPKRLSDRETLWNEVEKVEKSKQAQLAYSFDIALQNELTLEENIELARAFCREQFVARGMIVDLAVHEGKSKNEDEPDNPHFHVLAPIRPFTEKGSWGNKQKRDYVLDEDGNRIKDAKGKDIFNAVSTTGWNDSELLKEWRRAWTEMVNEKFRECHMAARIDHRSYKEQGIDLIPTIHEGYEVRAMEKKGIKTVIGELNRAIRQFNQMFISLKESIQWMKTVYKEMKAELDRRQNPTLLESLQDYYDKKTQGRPPLPNYYGEMKRKGKNLSNLQEFSKSINYLQIHQIETMDDLQERIEELNGVVSVSKKEISEKREQLKKLENLEKMAEVIKTNQPLIDEYNRFYFQKRREKYYQQHKKEINYYRKCERELKQHLDKNGKVPTARWKREKEELQAVIEELKADNLPYQQELSFVKKVQSCADIARRNREMAEADTSGRSEEKSEKETKFLVFHAVQTEDIFEENGKEEQQPVNQSEQKPEKKTSLLRKLDEKKKECAERDAKQQIVKKKRNHEMSL</sequence>
<feature type="compositionally biased region" description="Basic and acidic residues" evidence="4">
    <location>
        <begin position="536"/>
        <end position="561"/>
    </location>
</feature>
<evidence type="ECO:0000259" key="5">
    <source>
        <dbReference type="Pfam" id="PF03389"/>
    </source>
</evidence>
<organism evidence="6 7">
    <name type="scientific">Coprococcus comes</name>
    <dbReference type="NCBI Taxonomy" id="410072"/>
    <lineage>
        <taxon>Bacteria</taxon>
        <taxon>Bacillati</taxon>
        <taxon>Bacillota</taxon>
        <taxon>Clostridia</taxon>
        <taxon>Lachnospirales</taxon>
        <taxon>Lachnospiraceae</taxon>
        <taxon>Coprococcus</taxon>
    </lineage>
</organism>
<keyword evidence="2" id="KW-0184">Conjugation</keyword>
<feature type="region of interest" description="Disordered" evidence="4">
    <location>
        <begin position="519"/>
        <end position="575"/>
    </location>
</feature>
<evidence type="ECO:0000313" key="6">
    <source>
        <dbReference type="EMBL" id="CUM86629.1"/>
    </source>
</evidence>
<feature type="region of interest" description="Disordered" evidence="4">
    <location>
        <begin position="487"/>
        <end position="506"/>
    </location>
</feature>
<feature type="domain" description="MobA/MobL protein" evidence="5">
    <location>
        <begin position="18"/>
        <end position="247"/>
    </location>
</feature>
<evidence type="ECO:0000256" key="1">
    <source>
        <dbReference type="ARBA" id="ARBA00010873"/>
    </source>
</evidence>
<dbReference type="Gene3D" id="3.30.930.30">
    <property type="match status" value="1"/>
</dbReference>
<evidence type="ECO:0000256" key="3">
    <source>
        <dbReference type="SAM" id="Coils"/>
    </source>
</evidence>
<dbReference type="EMBL" id="CYXR01000007">
    <property type="protein sequence ID" value="CUM86629.1"/>
    <property type="molecule type" value="Genomic_DNA"/>
</dbReference>
<reference evidence="6 7" key="1">
    <citation type="submission" date="2015-09" db="EMBL/GenBank/DDBJ databases">
        <authorList>
            <consortium name="Pathogen Informatics"/>
        </authorList>
    </citation>
    <scope>NUCLEOTIDE SEQUENCE [LARGE SCALE GENOMIC DNA]</scope>
    <source>
        <strain evidence="6 7">2789STDY5834962</strain>
    </source>
</reference>
<evidence type="ECO:0000256" key="2">
    <source>
        <dbReference type="ARBA" id="ARBA00022971"/>
    </source>
</evidence>
<feature type="compositionally biased region" description="Basic residues" evidence="4">
    <location>
        <begin position="564"/>
        <end position="575"/>
    </location>
</feature>
<name>A0A173SA83_9FIRM</name>
<keyword evidence="6" id="KW-0808">Transferase</keyword>
<evidence type="ECO:0000256" key="4">
    <source>
        <dbReference type="SAM" id="MobiDB-lite"/>
    </source>
</evidence>
<dbReference type="GO" id="GO:0016740">
    <property type="term" value="F:transferase activity"/>
    <property type="evidence" value="ECO:0007669"/>
    <property type="project" value="UniProtKB-KW"/>
</dbReference>
<proteinExistence type="inferred from homology"/>
<keyword evidence="3" id="KW-0175">Coiled coil</keyword>
<dbReference type="Pfam" id="PF03389">
    <property type="entry name" value="MobA_MobL"/>
    <property type="match status" value="1"/>
</dbReference>
<dbReference type="InterPro" id="IPR005053">
    <property type="entry name" value="MobA_MobL"/>
</dbReference>
<dbReference type="RefSeq" id="WP_055156144.1">
    <property type="nucleotide sequence ID" value="NZ_CYXR01000007.1"/>
</dbReference>
<feature type="coiled-coil region" evidence="3">
    <location>
        <begin position="442"/>
        <end position="469"/>
    </location>
</feature>
<dbReference type="AlphaFoldDB" id="A0A173SA83"/>
<protein>
    <submittedName>
        <fullName evidence="6">DNA strand transferase</fullName>
    </submittedName>
</protein>
<dbReference type="NCBIfam" id="NF041496">
    <property type="entry name" value="MobQ"/>
    <property type="match status" value="1"/>
</dbReference>
<dbReference type="Proteomes" id="UP000095727">
    <property type="component" value="Unassembled WGS sequence"/>
</dbReference>
<comment type="similarity">
    <text evidence="1">Belongs to the MobA/MobL family.</text>
</comment>
<accession>A0A173SA83</accession>
<feature type="coiled-coil region" evidence="3">
    <location>
        <begin position="349"/>
        <end position="393"/>
    </location>
</feature>